<protein>
    <submittedName>
        <fullName evidence="5">Uncharacterized protein</fullName>
    </submittedName>
</protein>
<dbReference type="InterPro" id="IPR008144">
    <property type="entry name" value="Guanylate_kin-like_dom"/>
</dbReference>
<dbReference type="SUPFAM" id="SSF50044">
    <property type="entry name" value="SH3-domain"/>
    <property type="match status" value="1"/>
</dbReference>
<feature type="domain" description="Guanylate kinase-like" evidence="2">
    <location>
        <begin position="1266"/>
        <end position="1384"/>
    </location>
</feature>
<feature type="region of interest" description="Disordered" evidence="1">
    <location>
        <begin position="907"/>
        <end position="931"/>
    </location>
</feature>
<evidence type="ECO:0000256" key="1">
    <source>
        <dbReference type="SAM" id="MobiDB-lite"/>
    </source>
</evidence>
<reference evidence="5" key="1">
    <citation type="submission" date="2022-11" db="UniProtKB">
        <authorList>
            <consortium name="WormBaseParasite"/>
        </authorList>
    </citation>
    <scope>IDENTIFICATION</scope>
</reference>
<feature type="compositionally biased region" description="Polar residues" evidence="1">
    <location>
        <begin position="598"/>
        <end position="626"/>
    </location>
</feature>
<dbReference type="InterPro" id="IPR053004">
    <property type="entry name" value="MAGUK_Signaling_Regulators"/>
</dbReference>
<feature type="domain" description="PDZ" evidence="3">
    <location>
        <begin position="147"/>
        <end position="222"/>
    </location>
</feature>
<dbReference type="GO" id="GO:0035331">
    <property type="term" value="P:negative regulation of hippo signaling"/>
    <property type="evidence" value="ECO:0007669"/>
    <property type="project" value="TreeGrafter"/>
</dbReference>
<evidence type="ECO:0000313" key="4">
    <source>
        <dbReference type="Proteomes" id="UP000887565"/>
    </source>
</evidence>
<dbReference type="Proteomes" id="UP000887565">
    <property type="component" value="Unplaced"/>
</dbReference>
<dbReference type="InterPro" id="IPR001478">
    <property type="entry name" value="PDZ"/>
</dbReference>
<dbReference type="Gene3D" id="2.30.30.40">
    <property type="entry name" value="SH3 Domains"/>
    <property type="match status" value="1"/>
</dbReference>
<keyword evidence="4" id="KW-1185">Reference proteome</keyword>
<dbReference type="PANTHER" id="PTHR46360">
    <property type="entry name" value="DISKS LARGE HOMOLOG 5"/>
    <property type="match status" value="1"/>
</dbReference>
<organism evidence="4 5">
    <name type="scientific">Romanomermis culicivorax</name>
    <name type="common">Nematode worm</name>
    <dbReference type="NCBI Taxonomy" id="13658"/>
    <lineage>
        <taxon>Eukaryota</taxon>
        <taxon>Metazoa</taxon>
        <taxon>Ecdysozoa</taxon>
        <taxon>Nematoda</taxon>
        <taxon>Enoplea</taxon>
        <taxon>Dorylaimia</taxon>
        <taxon>Mermithida</taxon>
        <taxon>Mermithoidea</taxon>
        <taxon>Mermithidae</taxon>
        <taxon>Romanomermis</taxon>
    </lineage>
</organism>
<feature type="region of interest" description="Disordered" evidence="1">
    <location>
        <begin position="414"/>
        <end position="433"/>
    </location>
</feature>
<dbReference type="InterPro" id="IPR035537">
    <property type="entry name" value="DLG5_SH3"/>
</dbReference>
<feature type="compositionally biased region" description="Low complexity" evidence="1">
    <location>
        <begin position="1177"/>
        <end position="1186"/>
    </location>
</feature>
<dbReference type="SMART" id="SM00228">
    <property type="entry name" value="PDZ"/>
    <property type="match status" value="2"/>
</dbReference>
<feature type="region of interest" description="Disordered" evidence="1">
    <location>
        <begin position="483"/>
        <end position="511"/>
    </location>
</feature>
<dbReference type="Gene3D" id="2.30.42.10">
    <property type="match status" value="2"/>
</dbReference>
<feature type="domain" description="PDZ" evidence="3">
    <location>
        <begin position="963"/>
        <end position="1025"/>
    </location>
</feature>
<dbReference type="GO" id="GO:0005886">
    <property type="term" value="C:plasma membrane"/>
    <property type="evidence" value="ECO:0007669"/>
    <property type="project" value="TreeGrafter"/>
</dbReference>
<sequence>MFDDDRTSVSSRHHDHALGDLKRQMDGLKEQYESSRQELESAKQMREWALVERQRIVAERDSIRAMCDELRRDRDNAVTKLADAFRDTEELQRYKEQAERELKRMRDRLDLDSKSKNSATDSPTSPSHSRDSAIDSDMAEWEIETLTIDVIGSQKNDNLGVELRGGRDDPIFGQIVPIYVKSIEKNSKFDGILRVYDCIMQVNNIDVANMERRSVMDILKNSNSGAMINDTPVEGKTAQEVDRIIRNHRGSNLVLTVVKSPPILSPMTPSASFISSSYSTPNNNGAPITTNGLKNTTTTTPTSATSTLSNVYKSGQRFQHPTSKDEGIQVVMDKSVAHQTTKKESLLDKVHDKLFGKNERKSTVRACASIPNDFDDKKINACYSSPHSPATISTATASSSGIFGTRLRLRNAAGGSERVASSSSRYTKTPSICSATFSTSPQQQRALSEDAGDAQQALQQLDSVLEASERENVNRRVSKLSSAVSSPYSGGTWPKLRPISHPTPEPLGPSFMDEVTPLPVITPIRRAKERKHLLPFLFNGPNSGSNGNAQSPLLTLRSRHEMDRKSAQSKSHPHDPCSDRNFVPKSRSQENRPMSYHPSMTNQYYNFGHSSSQQKQNQESGDEMATTSDSLNLYHHQNNSQNSYKLTSQNRPTNFSSSRPTGGARSEYTNSGIGELPRDSSSSGGVAGRRPRVLSQYDPVYANLSENNFSSISRRHNQPFFVKNSQHGPPRYKPPPPACAFSSSTPCSSSSFGQQSINAMTANMTNSSSVEQDMDAQSITSQSSGFSRCGLKNNFFYNSQASKSSVQAKIDANRYQSDEYSSSYQSKLSQGDVRTITLEKRNSHEFLGITVARANSGNGIFVSSVCGINMRSADTYYANNVLRNIPQQDIDVSLVVQYNPERYFGNVQSSTSYSTTTPRATPSSFGDKSREYTLKSQASQRSHDIMSVADSANSLRHAHHQPRIAYVKKENSDWGFTLIGGNAIGIFVDELKSDSPAYGPDGLMNGDQILEFDDLNFRKLTLEQALFELNQRPCDSLATLRVQFNEAKYQKCKTGAGDSFYIQVNVERKAENNDELSYKVGDVLRVDNTVFNGVTGLWRAWLIDQEGREISCGIIPSKSKLEEAYAKMSASEISGCLDGNSENGGSRRGTIRRSWKFMRRSSRTNPSSSNAPPPPIASSTAASTINHQRTSSKDSRDLIADPSSSLLMHDEPYQRVEHKRKRPVLILGPLSEIFIAKLLEDYPKVYSQCVPECVQPDLIRKLDHGVEHAYVDCRKRDKLYEVTSFSALKEIMEKGFHCILHVNVSAVERLRRLHIYPVVVFVKFKNAKQIKEISEDKINSKLAKEMFETASRLEIEFFQLFSTVIQGPHNNVKYICQQIASAVEHEQKKTLWVASNEAL</sequence>
<evidence type="ECO:0000259" key="2">
    <source>
        <dbReference type="PROSITE" id="PS50052"/>
    </source>
</evidence>
<evidence type="ECO:0000259" key="3">
    <source>
        <dbReference type="PROSITE" id="PS50106"/>
    </source>
</evidence>
<feature type="region of interest" description="Disordered" evidence="1">
    <location>
        <begin position="104"/>
        <end position="134"/>
    </location>
</feature>
<dbReference type="PROSITE" id="PS50106">
    <property type="entry name" value="PDZ"/>
    <property type="match status" value="2"/>
</dbReference>
<dbReference type="PANTHER" id="PTHR46360:SF1">
    <property type="entry name" value="DISKS LARGE HOMOLOG 5"/>
    <property type="match status" value="1"/>
</dbReference>
<proteinExistence type="predicted"/>
<feature type="region of interest" description="Disordered" evidence="1">
    <location>
        <begin position="560"/>
        <end position="626"/>
    </location>
</feature>
<feature type="compositionally biased region" description="Polar residues" evidence="1">
    <location>
        <begin position="907"/>
        <end position="926"/>
    </location>
</feature>
<feature type="compositionally biased region" description="Basic and acidic residues" evidence="1">
    <location>
        <begin position="104"/>
        <end position="115"/>
    </location>
</feature>
<dbReference type="InterPro" id="IPR027417">
    <property type="entry name" value="P-loop_NTPase"/>
</dbReference>
<dbReference type="OMA" id="PCETITI"/>
<dbReference type="InterPro" id="IPR036034">
    <property type="entry name" value="PDZ_sf"/>
</dbReference>
<dbReference type="Gene3D" id="3.40.50.300">
    <property type="entry name" value="P-loop containing nucleotide triphosphate hydrolases"/>
    <property type="match status" value="1"/>
</dbReference>
<feature type="region of interest" description="Disordered" evidence="1">
    <location>
        <begin position="1"/>
        <end position="24"/>
    </location>
</feature>
<feature type="compositionally biased region" description="Basic residues" evidence="1">
    <location>
        <begin position="1149"/>
        <end position="1162"/>
    </location>
</feature>
<feature type="region of interest" description="Disordered" evidence="1">
    <location>
        <begin position="642"/>
        <end position="691"/>
    </location>
</feature>
<accession>A0A915I813</accession>
<feature type="compositionally biased region" description="Basic and acidic residues" evidence="1">
    <location>
        <begin position="560"/>
        <end position="578"/>
    </location>
</feature>
<feature type="compositionally biased region" description="Polar residues" evidence="1">
    <location>
        <begin position="419"/>
        <end position="433"/>
    </location>
</feature>
<dbReference type="InterPro" id="IPR008145">
    <property type="entry name" value="GK/Ca_channel_bsu"/>
</dbReference>
<dbReference type="Pfam" id="PF00625">
    <property type="entry name" value="Guanylate_kin"/>
    <property type="match status" value="1"/>
</dbReference>
<dbReference type="WBParaSite" id="nRc.2.0.1.t10304-RA">
    <property type="protein sequence ID" value="nRc.2.0.1.t10304-RA"/>
    <property type="gene ID" value="nRc.2.0.1.g10304"/>
</dbReference>
<dbReference type="PROSITE" id="PS50052">
    <property type="entry name" value="GUANYLATE_KINASE_2"/>
    <property type="match status" value="1"/>
</dbReference>
<dbReference type="CDD" id="cd11860">
    <property type="entry name" value="SH3_DLG5"/>
    <property type="match status" value="1"/>
</dbReference>
<dbReference type="SUPFAM" id="SSF52540">
    <property type="entry name" value="P-loop containing nucleoside triphosphate hydrolases"/>
    <property type="match status" value="1"/>
</dbReference>
<dbReference type="SUPFAM" id="SSF50156">
    <property type="entry name" value="PDZ domain-like"/>
    <property type="match status" value="2"/>
</dbReference>
<feature type="compositionally biased region" description="Polar residues" evidence="1">
    <location>
        <begin position="642"/>
        <end position="660"/>
    </location>
</feature>
<dbReference type="InterPro" id="IPR036028">
    <property type="entry name" value="SH3-like_dom_sf"/>
</dbReference>
<dbReference type="Pfam" id="PF00595">
    <property type="entry name" value="PDZ"/>
    <property type="match status" value="1"/>
</dbReference>
<evidence type="ECO:0000313" key="5">
    <source>
        <dbReference type="WBParaSite" id="nRc.2.0.1.t10304-RA"/>
    </source>
</evidence>
<feature type="region of interest" description="Disordered" evidence="1">
    <location>
        <begin position="1136"/>
        <end position="1199"/>
    </location>
</feature>
<name>A0A915I813_ROMCU</name>
<feature type="compositionally biased region" description="Polar residues" evidence="1">
    <location>
        <begin position="116"/>
        <end position="127"/>
    </location>
</feature>
<dbReference type="SMART" id="SM00072">
    <property type="entry name" value="GuKc"/>
    <property type="match status" value="1"/>
</dbReference>